<feature type="domain" description="ComEC/Rec2-related protein" evidence="7">
    <location>
        <begin position="136"/>
        <end position="405"/>
    </location>
</feature>
<evidence type="ECO:0000313" key="10">
    <source>
        <dbReference type="Proteomes" id="UP000326994"/>
    </source>
</evidence>
<dbReference type="InterPro" id="IPR025405">
    <property type="entry name" value="DUF4131"/>
</dbReference>
<accession>A0A5J4FZD4</accession>
<evidence type="ECO:0000256" key="3">
    <source>
        <dbReference type="ARBA" id="ARBA00022692"/>
    </source>
</evidence>
<evidence type="ECO:0000313" key="9">
    <source>
        <dbReference type="EMBL" id="GEQ85365.1"/>
    </source>
</evidence>
<keyword evidence="4 6" id="KW-1133">Transmembrane helix</keyword>
<keyword evidence="5 6" id="KW-0472">Membrane</keyword>
<dbReference type="Pfam" id="PF03772">
    <property type="entry name" value="Competence"/>
    <property type="match status" value="1"/>
</dbReference>
<comment type="caution">
    <text evidence="9">The sequence shown here is derived from an EMBL/GenBank/DDBJ whole genome shotgun (WGS) entry which is preliminary data.</text>
</comment>
<dbReference type="Pfam" id="PF13567">
    <property type="entry name" value="DUF4131"/>
    <property type="match status" value="1"/>
</dbReference>
<evidence type="ECO:0000256" key="1">
    <source>
        <dbReference type="ARBA" id="ARBA00004651"/>
    </source>
</evidence>
<feature type="transmembrane region" description="Helical" evidence="6">
    <location>
        <begin position="152"/>
        <end position="178"/>
    </location>
</feature>
<evidence type="ECO:0000256" key="5">
    <source>
        <dbReference type="ARBA" id="ARBA00023136"/>
    </source>
</evidence>
<evidence type="ECO:0000256" key="6">
    <source>
        <dbReference type="SAM" id="Phobius"/>
    </source>
</evidence>
<feature type="transmembrane region" description="Helical" evidence="6">
    <location>
        <begin position="236"/>
        <end position="255"/>
    </location>
</feature>
<evidence type="ECO:0000256" key="2">
    <source>
        <dbReference type="ARBA" id="ARBA00022475"/>
    </source>
</evidence>
<name>A0A5J4FZD4_9FLAO</name>
<dbReference type="AlphaFoldDB" id="A0A5J4FZD4"/>
<dbReference type="EMBL" id="BKCF01000001">
    <property type="protein sequence ID" value="GEQ85365.1"/>
    <property type="molecule type" value="Genomic_DNA"/>
</dbReference>
<dbReference type="NCBIfam" id="TIGR00360">
    <property type="entry name" value="ComEC_N-term"/>
    <property type="match status" value="1"/>
</dbReference>
<evidence type="ECO:0000256" key="4">
    <source>
        <dbReference type="ARBA" id="ARBA00022989"/>
    </source>
</evidence>
<feature type="transmembrane region" description="Helical" evidence="6">
    <location>
        <begin position="261"/>
        <end position="278"/>
    </location>
</feature>
<organism evidence="9 10">
    <name type="scientific">Patiriisocius marinistellae</name>
    <dbReference type="NCBI Taxonomy" id="2494560"/>
    <lineage>
        <taxon>Bacteria</taxon>
        <taxon>Pseudomonadati</taxon>
        <taxon>Bacteroidota</taxon>
        <taxon>Flavobacteriia</taxon>
        <taxon>Flavobacteriales</taxon>
        <taxon>Flavobacteriaceae</taxon>
        <taxon>Patiriisocius</taxon>
    </lineage>
</organism>
<dbReference type="GO" id="GO:0005886">
    <property type="term" value="C:plasma membrane"/>
    <property type="evidence" value="ECO:0007669"/>
    <property type="project" value="UniProtKB-SubCell"/>
</dbReference>
<feature type="transmembrane region" description="Helical" evidence="6">
    <location>
        <begin position="356"/>
        <end position="373"/>
    </location>
</feature>
<dbReference type="InterPro" id="IPR052159">
    <property type="entry name" value="Competence_DNA_uptake"/>
</dbReference>
<feature type="domain" description="DUF4131" evidence="8">
    <location>
        <begin position="4"/>
        <end position="94"/>
    </location>
</feature>
<proteinExistence type="predicted"/>
<reference evidence="9 10" key="1">
    <citation type="submission" date="2019-08" db="EMBL/GenBank/DDBJ databases">
        <title>Ulvibacter marinistellae sp. nov., isolated from a starfish, Patiria pectinifera.</title>
        <authorList>
            <person name="Kawano K."/>
            <person name="Ushijima N."/>
            <person name="Kihara M."/>
            <person name="Itoh H."/>
        </authorList>
    </citation>
    <scope>NUCLEOTIDE SEQUENCE [LARGE SCALE GENOMIC DNA]</scope>
    <source>
        <strain evidence="9 10">KK4</strain>
    </source>
</reference>
<gene>
    <name evidence="9" type="ORF">ULMS_08730</name>
</gene>
<feature type="transmembrane region" description="Helical" evidence="6">
    <location>
        <begin position="385"/>
        <end position="404"/>
    </location>
</feature>
<keyword evidence="3 6" id="KW-0812">Transmembrane</keyword>
<keyword evidence="10" id="KW-1185">Reference proteome</keyword>
<dbReference type="InterPro" id="IPR004477">
    <property type="entry name" value="ComEC_N"/>
</dbReference>
<feature type="transmembrane region" description="Helical" evidence="6">
    <location>
        <begin position="318"/>
        <end position="349"/>
    </location>
</feature>
<evidence type="ECO:0000259" key="8">
    <source>
        <dbReference type="Pfam" id="PF13567"/>
    </source>
</evidence>
<protein>
    <submittedName>
        <fullName evidence="9">Competence protein ComEC</fullName>
    </submittedName>
</protein>
<keyword evidence="2" id="KW-1003">Cell membrane</keyword>
<dbReference type="PANTHER" id="PTHR30619">
    <property type="entry name" value="DNA INTERNALIZATION/COMPETENCE PROTEIN COMEC/REC2"/>
    <property type="match status" value="1"/>
</dbReference>
<evidence type="ECO:0000259" key="7">
    <source>
        <dbReference type="Pfam" id="PF03772"/>
    </source>
</evidence>
<comment type="subcellular location">
    <subcellularLocation>
        <location evidence="1">Cell membrane</location>
        <topology evidence="1">Multi-pass membrane protein</topology>
    </subcellularLocation>
</comment>
<dbReference type="PANTHER" id="PTHR30619:SF1">
    <property type="entry name" value="RECOMBINATION PROTEIN 2"/>
    <property type="match status" value="1"/>
</dbReference>
<feature type="transmembrane region" description="Helical" evidence="6">
    <location>
        <begin position="290"/>
        <end position="312"/>
    </location>
</feature>
<feature type="transmembrane region" description="Helical" evidence="6">
    <location>
        <begin position="411"/>
        <end position="427"/>
    </location>
</feature>
<feature type="transmembrane region" description="Helical" evidence="6">
    <location>
        <begin position="190"/>
        <end position="206"/>
    </location>
</feature>
<sequence length="581" mass="65753">MEYQITISEILKPDNYNSKYIAKVAYINGQAAKGNLLVSIQKDTLNPELEIDTTILIKTQTLPIKAPLNPDQFDYKKYMRSLSVHHQLRFKNSDIIHTIKNSTTLRGLAESSRTSIISKLKTTPIEPKAQAIIQALVLGQKRDINKTLYSQYAAAGAIHILAVSGLHVGIIFIILQFIFRPLLRIRHGELFRSLLIILCLWAFAFITGLSPSVCRAVTMFSCLAFAGLLNRRSATINSLALSFIILLFYNPLWVLHVGFQLSYLAVLSILLIQPKLYNYYMPRTYIKRKAWGILTVTLAAQIGILPLSIYYFHQFPGLFFITNIIVLPFLGLILGIGIFVLLLAILNILPDPLAKSYGWIIEQMNAFIGWVAAQDSFLFRDIPFSKWNVIACYFLITALFLFWSRTTGKRLLLSMVATIIFIGSFIMEIETHRENKLVIFQKSRKTLIGIQQASEMKLFKSDTASLTTVTYPLKSYSVANYIHKITEEKLPTYFNYNATPIVVLDSLGVFPKISEKPIIVLTESPRVNLNRLIDSLNPIQIVADGSNYHSSVARWKVTCEIRGILFHHTGEDGAFVMKNTE</sequence>
<dbReference type="Proteomes" id="UP000326994">
    <property type="component" value="Unassembled WGS sequence"/>
</dbReference>